<keyword evidence="4" id="KW-1133">Transmembrane helix</keyword>
<evidence type="ECO:0000313" key="6">
    <source>
        <dbReference type="EMBL" id="SNT68006.1"/>
    </source>
</evidence>
<dbReference type="InterPro" id="IPR016032">
    <property type="entry name" value="Sig_transdc_resp-reg_C-effctor"/>
</dbReference>
<dbReference type="SUPFAM" id="SSF46894">
    <property type="entry name" value="C-terminal effector domain of the bipartite response regulators"/>
    <property type="match status" value="1"/>
</dbReference>
<keyword evidence="1" id="KW-0805">Transcription regulation</keyword>
<dbReference type="PANTHER" id="PTHR44688:SF16">
    <property type="entry name" value="DNA-BINDING TRANSCRIPTIONAL ACTIVATOR DEVR_DOSR"/>
    <property type="match status" value="1"/>
</dbReference>
<accession>A0A239PJN1</accession>
<dbReference type="Gene3D" id="1.10.10.10">
    <property type="entry name" value="Winged helix-like DNA-binding domain superfamily/Winged helix DNA-binding domain"/>
    <property type="match status" value="1"/>
</dbReference>
<dbReference type="InterPro" id="IPR000792">
    <property type="entry name" value="Tscrpt_reg_LuxR_C"/>
</dbReference>
<dbReference type="Pfam" id="PF00196">
    <property type="entry name" value="GerE"/>
    <property type="match status" value="1"/>
</dbReference>
<keyword evidence="4" id="KW-0812">Transmembrane</keyword>
<dbReference type="PRINTS" id="PR00038">
    <property type="entry name" value="HTHLUXR"/>
</dbReference>
<dbReference type="PROSITE" id="PS50043">
    <property type="entry name" value="HTH_LUXR_2"/>
    <property type="match status" value="1"/>
</dbReference>
<dbReference type="RefSeq" id="WP_089410994.1">
    <property type="nucleotide sequence ID" value="NZ_FZQA01000001.1"/>
</dbReference>
<dbReference type="PANTHER" id="PTHR44688">
    <property type="entry name" value="DNA-BINDING TRANSCRIPTIONAL ACTIVATOR DEVR_DOSR"/>
    <property type="match status" value="1"/>
</dbReference>
<reference evidence="6 7" key="1">
    <citation type="submission" date="2017-07" db="EMBL/GenBank/DDBJ databases">
        <authorList>
            <person name="Sun Z.S."/>
            <person name="Albrecht U."/>
            <person name="Echele G."/>
            <person name="Lee C.C."/>
        </authorList>
    </citation>
    <scope>NUCLEOTIDE SEQUENCE [LARGE SCALE GENOMIC DNA]</scope>
    <source>
        <strain evidence="6 7">CGMCC 1.12710</strain>
    </source>
</reference>
<dbReference type="OrthoDB" id="9814495at2"/>
<evidence type="ECO:0000259" key="5">
    <source>
        <dbReference type="PROSITE" id="PS50043"/>
    </source>
</evidence>
<dbReference type="Proteomes" id="UP000198346">
    <property type="component" value="Unassembled WGS sequence"/>
</dbReference>
<name>A0A239PJN1_9PROT</name>
<dbReference type="SMART" id="SM00421">
    <property type="entry name" value="HTH_LUXR"/>
    <property type="match status" value="1"/>
</dbReference>
<evidence type="ECO:0000256" key="2">
    <source>
        <dbReference type="ARBA" id="ARBA00023125"/>
    </source>
</evidence>
<evidence type="ECO:0000256" key="4">
    <source>
        <dbReference type="SAM" id="Phobius"/>
    </source>
</evidence>
<feature type="transmembrane region" description="Helical" evidence="4">
    <location>
        <begin position="35"/>
        <end position="57"/>
    </location>
</feature>
<gene>
    <name evidence="6" type="ORF">SAMN06297382_0502</name>
</gene>
<sequence length="137" mass="14843">MVRAALLYGFALAAAASLLQWLEYKYLARVYSTEIYIVVIAALFAALGAWAGARLTARAAPAGFERNEAALRSLGVTAREYEVLALLAEGRSNKEIARALAVSPNTVKTHVARLFEKLDVARRVEAARKARALSLVP</sequence>
<feature type="domain" description="HTH luxR-type" evidence="5">
    <location>
        <begin position="67"/>
        <end position="134"/>
    </location>
</feature>
<dbReference type="CDD" id="cd06170">
    <property type="entry name" value="LuxR_C_like"/>
    <property type="match status" value="1"/>
</dbReference>
<proteinExistence type="predicted"/>
<dbReference type="GO" id="GO:0006355">
    <property type="term" value="P:regulation of DNA-templated transcription"/>
    <property type="evidence" value="ECO:0007669"/>
    <property type="project" value="InterPro"/>
</dbReference>
<dbReference type="AlphaFoldDB" id="A0A239PJN1"/>
<organism evidence="6 7">
    <name type="scientific">Amphiplicatus metriothermophilus</name>
    <dbReference type="NCBI Taxonomy" id="1519374"/>
    <lineage>
        <taxon>Bacteria</taxon>
        <taxon>Pseudomonadati</taxon>
        <taxon>Pseudomonadota</taxon>
        <taxon>Alphaproteobacteria</taxon>
        <taxon>Parvularculales</taxon>
        <taxon>Parvularculaceae</taxon>
        <taxon>Amphiplicatus</taxon>
    </lineage>
</organism>
<dbReference type="InterPro" id="IPR036388">
    <property type="entry name" value="WH-like_DNA-bd_sf"/>
</dbReference>
<keyword evidence="2" id="KW-0238">DNA-binding</keyword>
<evidence type="ECO:0000256" key="1">
    <source>
        <dbReference type="ARBA" id="ARBA00023015"/>
    </source>
</evidence>
<keyword evidence="4" id="KW-0472">Membrane</keyword>
<dbReference type="GO" id="GO:0003677">
    <property type="term" value="F:DNA binding"/>
    <property type="evidence" value="ECO:0007669"/>
    <property type="project" value="UniProtKB-KW"/>
</dbReference>
<keyword evidence="7" id="KW-1185">Reference proteome</keyword>
<protein>
    <submittedName>
        <fullName evidence="6">Transcriptional regulator, LuxR family</fullName>
    </submittedName>
</protein>
<evidence type="ECO:0000313" key="7">
    <source>
        <dbReference type="Proteomes" id="UP000198346"/>
    </source>
</evidence>
<dbReference type="EMBL" id="FZQA01000001">
    <property type="protein sequence ID" value="SNT68006.1"/>
    <property type="molecule type" value="Genomic_DNA"/>
</dbReference>
<keyword evidence="3" id="KW-0804">Transcription</keyword>
<dbReference type="PROSITE" id="PS00622">
    <property type="entry name" value="HTH_LUXR_1"/>
    <property type="match status" value="1"/>
</dbReference>
<evidence type="ECO:0000256" key="3">
    <source>
        <dbReference type="ARBA" id="ARBA00023163"/>
    </source>
</evidence>